<dbReference type="Pfam" id="PF03445">
    <property type="entry name" value="DUF294"/>
    <property type="match status" value="1"/>
</dbReference>
<dbReference type="OrthoDB" id="9810963at2"/>
<dbReference type="EMBL" id="MDZB01000154">
    <property type="protein sequence ID" value="OGX81909.1"/>
    <property type="molecule type" value="Genomic_DNA"/>
</dbReference>
<protein>
    <submittedName>
        <fullName evidence="5">Signal transduction protein</fullName>
    </submittedName>
</protein>
<dbReference type="Proteomes" id="UP000176294">
    <property type="component" value="Unassembled WGS sequence"/>
</dbReference>
<evidence type="ECO:0000313" key="5">
    <source>
        <dbReference type="EMBL" id="OGX81909.1"/>
    </source>
</evidence>
<dbReference type="CDD" id="cd05401">
    <property type="entry name" value="NT_GlnE_GlnD_like"/>
    <property type="match status" value="1"/>
</dbReference>
<evidence type="ECO:0000313" key="6">
    <source>
        <dbReference type="Proteomes" id="UP000176294"/>
    </source>
</evidence>
<evidence type="ECO:0000259" key="3">
    <source>
        <dbReference type="PROSITE" id="PS50042"/>
    </source>
</evidence>
<sequence>MSAALDFLRTVKPFDRLPEDVLAEVAAGLQEVHHPRESIIYHQDTTKLRGLDIIVDGEYETFFYDSQQNRRVVEHSRRGECYGGISLLLNKKKSLRTVLARRDTRVYFLHRRDFLALCQGYENFFNFFTARYGQRMLNEEYAHFVRPATSAGSSYLASDQLFSRRLETIEMRPVVLCAAYTPIHEVARRMAAARTSCYFITNADENGHIIGYVTDITLRDKVVAGLADARLPVETIVDAPVVSISSRAFVYEAILLMFRTKTRYLLVETDGEYVGMLSRNKLLTDDQAQSPFIFIQSVKQAQAVPELKRRWEQVPEMVYQLLNRGVKPEIVNQVITTVSDTIALRVIEDTIGELGPPPAKFVYMVLGSEGRKEQTLLTDQDNAIIYEDKANEQRELVRAYFLRFAEIVSDRLHEIGFSYCEGGFMAKNGKWTHSLSHWKRNYVQWMTESNPETGMQFAASFDCRYLYGDATIMDELHEFLAVELQKPVDRFFHYMAVNALQYEPPLTFFRNIRTFAHGTQQVFNLKKTMSPIVDLVRMYALKYRIFATNTGERLEALKALGVFTEREAQELLQSYYYLMGVRLKKQAAQIISDHAAPDNYLDPSTLTKVEQVTLKEIFKVIADFQLKIKVGFTKSLG</sequence>
<dbReference type="PROSITE" id="PS51371">
    <property type="entry name" value="CBS"/>
    <property type="match status" value="1"/>
</dbReference>
<feature type="domain" description="CBS" evidence="4">
    <location>
        <begin position="170"/>
        <end position="229"/>
    </location>
</feature>
<dbReference type="SUPFAM" id="SSF51206">
    <property type="entry name" value="cAMP-binding domain-like"/>
    <property type="match status" value="1"/>
</dbReference>
<dbReference type="PANTHER" id="PTHR43080:SF2">
    <property type="entry name" value="CBS DOMAIN-CONTAINING PROTEIN"/>
    <property type="match status" value="1"/>
</dbReference>
<dbReference type="Pfam" id="PF10335">
    <property type="entry name" value="DUF294_C"/>
    <property type="match status" value="1"/>
</dbReference>
<organism evidence="5 6">
    <name type="scientific">Hymenobacter lapidarius</name>
    <dbReference type="NCBI Taxonomy" id="1908237"/>
    <lineage>
        <taxon>Bacteria</taxon>
        <taxon>Pseudomonadati</taxon>
        <taxon>Bacteroidota</taxon>
        <taxon>Cytophagia</taxon>
        <taxon>Cytophagales</taxon>
        <taxon>Hymenobacteraceae</taxon>
        <taxon>Hymenobacter</taxon>
    </lineage>
</organism>
<gene>
    <name evidence="5" type="ORF">BEN47_18870</name>
</gene>
<keyword evidence="1 2" id="KW-0129">CBS domain</keyword>
<reference evidence="5 6" key="1">
    <citation type="submission" date="2016-08" db="EMBL/GenBank/DDBJ databases">
        <title>Hymenobacter coccineus sp. nov., Hymenobacter lapidarius sp. nov. and Hymenobacter glacialis sp. nov., isolated from Antarctic soil.</title>
        <authorList>
            <person name="Sedlacek I."/>
            <person name="Kralova S."/>
            <person name="Kyrova K."/>
            <person name="Maslanova I."/>
            <person name="Stankova E."/>
            <person name="Vrbovska V."/>
            <person name="Nemec M."/>
            <person name="Bartak M."/>
            <person name="Svec P."/>
            <person name="Busse H.-J."/>
            <person name="Pantucek R."/>
        </authorList>
    </citation>
    <scope>NUCLEOTIDE SEQUENCE [LARGE SCALE GENOMIC DNA]</scope>
    <source>
        <strain evidence="5 6">CCM 8643</strain>
    </source>
</reference>
<comment type="caution">
    <text evidence="5">The sequence shown here is derived from an EMBL/GenBank/DDBJ whole genome shotgun (WGS) entry which is preliminary data.</text>
</comment>
<dbReference type="InterPro" id="IPR046342">
    <property type="entry name" value="CBS_dom_sf"/>
</dbReference>
<dbReference type="SUPFAM" id="SSF54631">
    <property type="entry name" value="CBS-domain pair"/>
    <property type="match status" value="1"/>
</dbReference>
<dbReference type="AlphaFoldDB" id="A0A1G1STI4"/>
<dbReference type="STRING" id="1908237.BEN47_18870"/>
<dbReference type="InterPro" id="IPR005105">
    <property type="entry name" value="GlnD_Uridyltrans_N"/>
</dbReference>
<dbReference type="InterPro" id="IPR018821">
    <property type="entry name" value="DUF294_put_nucleoTrafse_sb-bd"/>
</dbReference>
<feature type="domain" description="Cyclic nucleotide-binding" evidence="3">
    <location>
        <begin position="13"/>
        <end position="117"/>
    </location>
</feature>
<dbReference type="InterPro" id="IPR000644">
    <property type="entry name" value="CBS_dom"/>
</dbReference>
<dbReference type="Gene3D" id="3.10.580.10">
    <property type="entry name" value="CBS-domain"/>
    <property type="match status" value="1"/>
</dbReference>
<dbReference type="InterPro" id="IPR051257">
    <property type="entry name" value="Diverse_CBS-Domain"/>
</dbReference>
<dbReference type="Gene3D" id="2.60.120.10">
    <property type="entry name" value="Jelly Rolls"/>
    <property type="match status" value="1"/>
</dbReference>
<evidence type="ECO:0000256" key="1">
    <source>
        <dbReference type="ARBA" id="ARBA00023122"/>
    </source>
</evidence>
<dbReference type="PANTHER" id="PTHR43080">
    <property type="entry name" value="CBS DOMAIN-CONTAINING PROTEIN CBSX3, MITOCHONDRIAL"/>
    <property type="match status" value="1"/>
</dbReference>
<dbReference type="InterPro" id="IPR018490">
    <property type="entry name" value="cNMP-bd_dom_sf"/>
</dbReference>
<dbReference type="PROSITE" id="PS50042">
    <property type="entry name" value="CNMP_BINDING_3"/>
    <property type="match status" value="1"/>
</dbReference>
<evidence type="ECO:0000256" key="2">
    <source>
        <dbReference type="PROSITE-ProRule" id="PRU00703"/>
    </source>
</evidence>
<dbReference type="Pfam" id="PF00027">
    <property type="entry name" value="cNMP_binding"/>
    <property type="match status" value="1"/>
</dbReference>
<dbReference type="Pfam" id="PF00571">
    <property type="entry name" value="CBS"/>
    <property type="match status" value="2"/>
</dbReference>
<evidence type="ECO:0000259" key="4">
    <source>
        <dbReference type="PROSITE" id="PS51371"/>
    </source>
</evidence>
<name>A0A1G1STI4_9BACT</name>
<keyword evidence="6" id="KW-1185">Reference proteome</keyword>
<proteinExistence type="predicted"/>
<dbReference type="GO" id="GO:0008773">
    <property type="term" value="F:[protein-PII] uridylyltransferase activity"/>
    <property type="evidence" value="ECO:0007669"/>
    <property type="project" value="InterPro"/>
</dbReference>
<accession>A0A1G1STI4</accession>
<dbReference type="InterPro" id="IPR014710">
    <property type="entry name" value="RmlC-like_jellyroll"/>
</dbReference>
<dbReference type="RefSeq" id="WP_070730476.1">
    <property type="nucleotide sequence ID" value="NZ_MDZB01000154.1"/>
</dbReference>
<dbReference type="InterPro" id="IPR000595">
    <property type="entry name" value="cNMP-bd_dom"/>
</dbReference>